<evidence type="ECO:0000313" key="4">
    <source>
        <dbReference type="Proteomes" id="UP000327013"/>
    </source>
</evidence>
<feature type="transmembrane region" description="Helical" evidence="2">
    <location>
        <begin position="157"/>
        <end position="175"/>
    </location>
</feature>
<feature type="compositionally biased region" description="Low complexity" evidence="1">
    <location>
        <begin position="87"/>
        <end position="97"/>
    </location>
</feature>
<dbReference type="AlphaFoldDB" id="A0A5N6Q9Z9"/>
<keyword evidence="2" id="KW-1133">Transmembrane helix</keyword>
<feature type="transmembrane region" description="Helical" evidence="2">
    <location>
        <begin position="135"/>
        <end position="151"/>
    </location>
</feature>
<feature type="transmembrane region" description="Helical" evidence="2">
    <location>
        <begin position="383"/>
        <end position="410"/>
    </location>
</feature>
<dbReference type="PANTHER" id="PTHR36381">
    <property type="entry name" value="ETHYLENE-REGULATED TRANSCRIPT 2 (ERT2)"/>
    <property type="match status" value="1"/>
</dbReference>
<dbReference type="OrthoDB" id="690172at2759"/>
<evidence type="ECO:0000256" key="2">
    <source>
        <dbReference type="SAM" id="Phobius"/>
    </source>
</evidence>
<feature type="compositionally biased region" description="Basic and acidic residues" evidence="1">
    <location>
        <begin position="307"/>
        <end position="320"/>
    </location>
</feature>
<accession>A0A5N6Q9Z9</accession>
<organism evidence="3 4">
    <name type="scientific">Carpinus fangiana</name>
    <dbReference type="NCBI Taxonomy" id="176857"/>
    <lineage>
        <taxon>Eukaryota</taxon>
        <taxon>Viridiplantae</taxon>
        <taxon>Streptophyta</taxon>
        <taxon>Embryophyta</taxon>
        <taxon>Tracheophyta</taxon>
        <taxon>Spermatophyta</taxon>
        <taxon>Magnoliopsida</taxon>
        <taxon>eudicotyledons</taxon>
        <taxon>Gunneridae</taxon>
        <taxon>Pentapetalae</taxon>
        <taxon>rosids</taxon>
        <taxon>fabids</taxon>
        <taxon>Fagales</taxon>
        <taxon>Betulaceae</taxon>
        <taxon>Carpinus</taxon>
    </lineage>
</organism>
<feature type="compositionally biased region" description="Low complexity" evidence="1">
    <location>
        <begin position="322"/>
        <end position="331"/>
    </location>
</feature>
<evidence type="ECO:0008006" key="5">
    <source>
        <dbReference type="Google" id="ProtNLM"/>
    </source>
</evidence>
<proteinExistence type="predicted"/>
<feature type="region of interest" description="Disordered" evidence="1">
    <location>
        <begin position="63"/>
        <end position="108"/>
    </location>
</feature>
<keyword evidence="4" id="KW-1185">Reference proteome</keyword>
<gene>
    <name evidence="3" type="ORF">FH972_000806</name>
</gene>
<sequence length="437" mass="48664">MPTLPWKKNHRGTGTGTRISRIVADLQSPPKRGGSLVVETGFPTSLIDLFVKNRDRWRKKSSKINKSNKTHLQIQHGFPPPSPPPSVSDSSTVSGSSGFEGDGDPTPLNEIEEVVHDGDESTEPLCADRRDLPRAVYAVAFKLFVMLLVLAMSTKRLAVGITMSAFLLIFADRAWKRSVRFLGPRTVFEFLLQRVSQIGRIESGLLVLKSVNTHEGSVAEEDIQIVESNCNLNEEQRAGEIVRVGPELELLSRDKRWGCLENEKNFKDLEDEMDGGQVLVRGDRRSRSARVKAKIIKKLLPKKLRNSKKDKMTKGMKEGESSSEVSSVFGDDSLEEQDDQQEREIEHRSPTLSLLPEVLDDGNHSSNESTLKKKEGREIKGNWVYLSLLVIVLAGLAGGRVVALGVTISWCFMLKLIVTRRRSVDVPMIRCPVSISS</sequence>
<dbReference type="Proteomes" id="UP000327013">
    <property type="component" value="Chromosome 1"/>
</dbReference>
<name>A0A5N6Q9Z9_9ROSI</name>
<evidence type="ECO:0000256" key="1">
    <source>
        <dbReference type="SAM" id="MobiDB-lite"/>
    </source>
</evidence>
<reference evidence="3 4" key="1">
    <citation type="submission" date="2019-06" db="EMBL/GenBank/DDBJ databases">
        <title>A chromosomal-level reference genome of Carpinus fangiana (Coryloideae, Betulaceae).</title>
        <authorList>
            <person name="Yang X."/>
            <person name="Wang Z."/>
            <person name="Zhang L."/>
            <person name="Hao G."/>
            <person name="Liu J."/>
            <person name="Yang Y."/>
        </authorList>
    </citation>
    <scope>NUCLEOTIDE SEQUENCE [LARGE SCALE GENOMIC DNA]</scope>
    <source>
        <strain evidence="3">Cfa_2016G</strain>
        <tissue evidence="3">Leaf</tissue>
    </source>
</reference>
<dbReference type="EMBL" id="CM017321">
    <property type="protein sequence ID" value="KAE7996057.1"/>
    <property type="molecule type" value="Genomic_DNA"/>
</dbReference>
<feature type="region of interest" description="Disordered" evidence="1">
    <location>
        <begin position="307"/>
        <end position="347"/>
    </location>
</feature>
<protein>
    <recommendedName>
        <fullName evidence="5">Ethylene-responsive nuclear family protein</fullName>
    </recommendedName>
</protein>
<keyword evidence="2" id="KW-0472">Membrane</keyword>
<evidence type="ECO:0000313" key="3">
    <source>
        <dbReference type="EMBL" id="KAE7996057.1"/>
    </source>
</evidence>
<dbReference type="PANTHER" id="PTHR36381:SF1">
    <property type="entry name" value="ETHYLENE-REGULATED TRANSCRIPT 2 (ERT2)"/>
    <property type="match status" value="1"/>
</dbReference>
<keyword evidence="2" id="KW-0812">Transmembrane</keyword>